<evidence type="ECO:0000256" key="10">
    <source>
        <dbReference type="ARBA" id="ARBA00023169"/>
    </source>
</evidence>
<evidence type="ECO:0000256" key="9">
    <source>
        <dbReference type="ARBA" id="ARBA00023136"/>
    </source>
</evidence>
<evidence type="ECO:0000256" key="4">
    <source>
        <dbReference type="ARBA" id="ARBA00020739"/>
    </source>
</evidence>
<keyword evidence="7" id="KW-0972">Capsule biogenesis/degradation</keyword>
<evidence type="ECO:0000256" key="7">
    <source>
        <dbReference type="ARBA" id="ARBA00022903"/>
    </source>
</evidence>
<evidence type="ECO:0000256" key="2">
    <source>
        <dbReference type="ARBA" id="ARBA00005132"/>
    </source>
</evidence>
<comment type="function">
    <text evidence="11">Required for CpsD phosphorylation. Involved in the regulation of capsular polysaccharide biosynthesis. May be part of a complex that directs the coordinated polymerization and export to the cell surface of the capsular polysaccharide.</text>
</comment>
<reference evidence="15" key="2">
    <citation type="submission" date="2021-09" db="EMBL/GenBank/DDBJ databases">
        <authorList>
            <person name="Gilroy R."/>
        </authorList>
    </citation>
    <scope>NUCLEOTIDE SEQUENCE</scope>
    <source>
        <strain evidence="15">CHK174-6876</strain>
    </source>
</reference>
<dbReference type="GO" id="GO:0004713">
    <property type="term" value="F:protein tyrosine kinase activity"/>
    <property type="evidence" value="ECO:0007669"/>
    <property type="project" value="TreeGrafter"/>
</dbReference>
<dbReference type="InterPro" id="IPR003856">
    <property type="entry name" value="LPS_length_determ_N"/>
</dbReference>
<dbReference type="Pfam" id="PF13807">
    <property type="entry name" value="GNVR"/>
    <property type="match status" value="1"/>
</dbReference>
<feature type="domain" description="Polysaccharide chain length determinant N-terminal" evidence="13">
    <location>
        <begin position="2"/>
        <end position="89"/>
    </location>
</feature>
<dbReference type="InterPro" id="IPR050445">
    <property type="entry name" value="Bact_polysacc_biosynth/exp"/>
</dbReference>
<evidence type="ECO:0000313" key="15">
    <source>
        <dbReference type="EMBL" id="HJE96897.1"/>
    </source>
</evidence>
<gene>
    <name evidence="15" type="ORF">K8V00_04685</name>
</gene>
<keyword evidence="10" id="KW-0270">Exopolysaccharide synthesis</keyword>
<evidence type="ECO:0000256" key="8">
    <source>
        <dbReference type="ARBA" id="ARBA00022989"/>
    </source>
</evidence>
<comment type="pathway">
    <text evidence="2">Capsule biogenesis; capsule polysaccharide biosynthesis.</text>
</comment>
<dbReference type="InterPro" id="IPR032807">
    <property type="entry name" value="GNVR"/>
</dbReference>
<comment type="similarity">
    <text evidence="3">Belongs to the CpsC/CapA family.</text>
</comment>
<evidence type="ECO:0000256" key="1">
    <source>
        <dbReference type="ARBA" id="ARBA00004651"/>
    </source>
</evidence>
<keyword evidence="6 12" id="KW-0812">Transmembrane</keyword>
<evidence type="ECO:0000256" key="5">
    <source>
        <dbReference type="ARBA" id="ARBA00022475"/>
    </source>
</evidence>
<feature type="transmembrane region" description="Helical" evidence="12">
    <location>
        <begin position="172"/>
        <end position="191"/>
    </location>
</feature>
<dbReference type="GO" id="GO:0005886">
    <property type="term" value="C:plasma membrane"/>
    <property type="evidence" value="ECO:0007669"/>
    <property type="project" value="UniProtKB-SubCell"/>
</dbReference>
<proteinExistence type="inferred from homology"/>
<evidence type="ECO:0000313" key="16">
    <source>
        <dbReference type="Proteomes" id="UP000707535"/>
    </source>
</evidence>
<dbReference type="PANTHER" id="PTHR32309">
    <property type="entry name" value="TYROSINE-PROTEIN KINASE"/>
    <property type="match status" value="1"/>
</dbReference>
<evidence type="ECO:0000256" key="3">
    <source>
        <dbReference type="ARBA" id="ARBA00006683"/>
    </source>
</evidence>
<dbReference type="PANTHER" id="PTHR32309:SF13">
    <property type="entry name" value="FERRIC ENTEROBACTIN TRANSPORT PROTEIN FEPE"/>
    <property type="match status" value="1"/>
</dbReference>
<evidence type="ECO:0000259" key="14">
    <source>
        <dbReference type="Pfam" id="PF13807"/>
    </source>
</evidence>
<name>A0A921F9Z5_9LACO</name>
<evidence type="ECO:0000256" key="12">
    <source>
        <dbReference type="SAM" id="Phobius"/>
    </source>
</evidence>
<dbReference type="EMBL" id="DYXG01000039">
    <property type="protein sequence ID" value="HJE96897.1"/>
    <property type="molecule type" value="Genomic_DNA"/>
</dbReference>
<protein>
    <recommendedName>
        <fullName evidence="4">Capsular polysaccharide biosynthesis protein CpsC</fullName>
    </recommendedName>
</protein>
<evidence type="ECO:0000256" key="6">
    <source>
        <dbReference type="ARBA" id="ARBA00022692"/>
    </source>
</evidence>
<keyword evidence="8 12" id="KW-1133">Transmembrane helix</keyword>
<dbReference type="AlphaFoldDB" id="A0A921F9Z5"/>
<feature type="domain" description="Tyrosine-protein kinase G-rich" evidence="14">
    <location>
        <begin position="138"/>
        <end position="193"/>
    </location>
</feature>
<dbReference type="Proteomes" id="UP000707535">
    <property type="component" value="Unassembled WGS sequence"/>
</dbReference>
<reference evidence="15" key="1">
    <citation type="journal article" date="2021" name="PeerJ">
        <title>Extensive microbial diversity within the chicken gut microbiome revealed by metagenomics and culture.</title>
        <authorList>
            <person name="Gilroy R."/>
            <person name="Ravi A."/>
            <person name="Getino M."/>
            <person name="Pursley I."/>
            <person name="Horton D.L."/>
            <person name="Alikhan N.F."/>
            <person name="Baker D."/>
            <person name="Gharbi K."/>
            <person name="Hall N."/>
            <person name="Watson M."/>
            <person name="Adriaenssens E.M."/>
            <person name="Foster-Nyarko E."/>
            <person name="Jarju S."/>
            <person name="Secka A."/>
            <person name="Antonio M."/>
            <person name="Oren A."/>
            <person name="Chaudhuri R.R."/>
            <person name="La Ragione R."/>
            <person name="Hildebrand F."/>
            <person name="Pallen M.J."/>
        </authorList>
    </citation>
    <scope>NUCLEOTIDE SEQUENCE</scope>
    <source>
        <strain evidence="15">CHK174-6876</strain>
    </source>
</reference>
<dbReference type="Pfam" id="PF02706">
    <property type="entry name" value="Wzz"/>
    <property type="match status" value="1"/>
</dbReference>
<keyword evidence="5" id="KW-1003">Cell membrane</keyword>
<evidence type="ECO:0000259" key="13">
    <source>
        <dbReference type="Pfam" id="PF02706"/>
    </source>
</evidence>
<comment type="subcellular location">
    <subcellularLocation>
        <location evidence="1">Cell membrane</location>
        <topology evidence="1">Multi-pass membrane protein</topology>
    </subcellularLocation>
</comment>
<sequence length="249" mass="27550">MNVTQLVSIIKKNILSIVLWALGGVVVATLYAFIIVTPQYKASVDLLVNQKTDNTQAQYTAQQTDLQAVNTYKDVLRKPVILGPVSNQLKKSSNYQGGTKRLQRAVSIGNELNSRIITVSVKDSNAYVAANAANMIGSTFTKKIKKIMKVDNVTVVSKAKPNTRPVSPNKKLFLLIGLVAGMFIGAMVAVIKDLLDTTIHDSYYLSNELGITDLGAIYHIDDEENVYQNLYILDKKRNATSECKQRRRV</sequence>
<feature type="transmembrane region" description="Helical" evidence="12">
    <location>
        <begin position="14"/>
        <end position="36"/>
    </location>
</feature>
<evidence type="ECO:0000256" key="11">
    <source>
        <dbReference type="ARBA" id="ARBA00045736"/>
    </source>
</evidence>
<organism evidence="15 16">
    <name type="scientific">Ligilactobacillus acidipiscis</name>
    <dbReference type="NCBI Taxonomy" id="89059"/>
    <lineage>
        <taxon>Bacteria</taxon>
        <taxon>Bacillati</taxon>
        <taxon>Bacillota</taxon>
        <taxon>Bacilli</taxon>
        <taxon>Lactobacillales</taxon>
        <taxon>Lactobacillaceae</taxon>
        <taxon>Ligilactobacillus</taxon>
    </lineage>
</organism>
<accession>A0A921F9Z5</accession>
<comment type="caution">
    <text evidence="15">The sequence shown here is derived from an EMBL/GenBank/DDBJ whole genome shotgun (WGS) entry which is preliminary data.</text>
</comment>
<dbReference type="GO" id="GO:0000271">
    <property type="term" value="P:polysaccharide biosynthetic process"/>
    <property type="evidence" value="ECO:0007669"/>
    <property type="project" value="UniProtKB-KW"/>
</dbReference>
<keyword evidence="9 12" id="KW-0472">Membrane</keyword>